<dbReference type="PANTHER" id="PTHR24171">
    <property type="entry name" value="ANKYRIN REPEAT DOMAIN-CONTAINING PROTEIN 39-RELATED"/>
    <property type="match status" value="1"/>
</dbReference>
<dbReference type="Gene3D" id="1.25.40.20">
    <property type="entry name" value="Ankyrin repeat-containing domain"/>
    <property type="match status" value="1"/>
</dbReference>
<dbReference type="PANTHER" id="PTHR24171:SF9">
    <property type="entry name" value="ANKYRIN REPEAT DOMAIN-CONTAINING PROTEIN 39"/>
    <property type="match status" value="1"/>
</dbReference>
<proteinExistence type="predicted"/>
<name>A0A7R8ZNM0_9CRUS</name>
<dbReference type="Pfam" id="PF12796">
    <property type="entry name" value="Ank_2"/>
    <property type="match status" value="1"/>
</dbReference>
<keyword evidence="1" id="KW-0677">Repeat</keyword>
<reference evidence="3" key="1">
    <citation type="submission" date="2020-11" db="EMBL/GenBank/DDBJ databases">
        <authorList>
            <person name="Tran Van P."/>
        </authorList>
    </citation>
    <scope>NUCLEOTIDE SEQUENCE</scope>
</reference>
<keyword evidence="2" id="KW-0040">ANK repeat</keyword>
<dbReference type="OrthoDB" id="6339901at2759"/>
<dbReference type="AlphaFoldDB" id="A0A7R8ZNM0"/>
<dbReference type="SUPFAM" id="SSF48403">
    <property type="entry name" value="Ankyrin repeat"/>
    <property type="match status" value="1"/>
</dbReference>
<dbReference type="SMART" id="SM00248">
    <property type="entry name" value="ANK"/>
    <property type="match status" value="2"/>
</dbReference>
<organism evidence="3">
    <name type="scientific">Cyprideis torosa</name>
    <dbReference type="NCBI Taxonomy" id="163714"/>
    <lineage>
        <taxon>Eukaryota</taxon>
        <taxon>Metazoa</taxon>
        <taxon>Ecdysozoa</taxon>
        <taxon>Arthropoda</taxon>
        <taxon>Crustacea</taxon>
        <taxon>Oligostraca</taxon>
        <taxon>Ostracoda</taxon>
        <taxon>Podocopa</taxon>
        <taxon>Podocopida</taxon>
        <taxon>Cytherocopina</taxon>
        <taxon>Cytheroidea</taxon>
        <taxon>Cytherideidae</taxon>
        <taxon>Cyprideis</taxon>
    </lineage>
</organism>
<sequence length="152" mass="16291">MSDTNSCGCEGSCHQPSSTTQTLTELDFSRGIWQAVVDGDIKAVQKCLTKKSVDVNVRDTGGYTPLHYSVVKDQNIDITRLLLENGADVNAATRSGGATPLHRAVLKSQLQTVKLLMEHDADAKARNNDGLTPVDMAKSAPHSVSILNLLTS</sequence>
<evidence type="ECO:0000313" key="3">
    <source>
        <dbReference type="EMBL" id="CAD7228393.1"/>
    </source>
</evidence>
<protein>
    <submittedName>
        <fullName evidence="3">Uncharacterized protein</fullName>
    </submittedName>
</protein>
<dbReference type="PROSITE" id="PS50088">
    <property type="entry name" value="ANK_REPEAT"/>
    <property type="match status" value="2"/>
</dbReference>
<gene>
    <name evidence="3" type="ORF">CTOB1V02_LOCUS6276</name>
</gene>
<dbReference type="InterPro" id="IPR002110">
    <property type="entry name" value="Ankyrin_rpt"/>
</dbReference>
<dbReference type="Pfam" id="PF13857">
    <property type="entry name" value="Ank_5"/>
    <property type="match status" value="1"/>
</dbReference>
<dbReference type="PROSITE" id="PS50297">
    <property type="entry name" value="ANK_REP_REGION"/>
    <property type="match status" value="2"/>
</dbReference>
<evidence type="ECO:0000256" key="2">
    <source>
        <dbReference type="ARBA" id="ARBA00023043"/>
    </source>
</evidence>
<dbReference type="EMBL" id="OB661517">
    <property type="protein sequence ID" value="CAD7228393.1"/>
    <property type="molecule type" value="Genomic_DNA"/>
</dbReference>
<dbReference type="InterPro" id="IPR036770">
    <property type="entry name" value="Ankyrin_rpt-contain_sf"/>
</dbReference>
<accession>A0A7R8ZNM0</accession>
<evidence type="ECO:0000256" key="1">
    <source>
        <dbReference type="ARBA" id="ARBA00022737"/>
    </source>
</evidence>